<dbReference type="Pfam" id="PF08609">
    <property type="entry name" value="Fes1"/>
    <property type="match status" value="1"/>
</dbReference>
<keyword evidence="2" id="KW-0677">Repeat</keyword>
<protein>
    <submittedName>
        <fullName evidence="4">Hsp70 nucleotide exchange factor fes1</fullName>
    </submittedName>
</protein>
<proteinExistence type="inferred from homology"/>
<evidence type="ECO:0000256" key="2">
    <source>
        <dbReference type="ARBA" id="ARBA00022737"/>
    </source>
</evidence>
<dbReference type="PANTHER" id="PTHR19316:SF18">
    <property type="entry name" value="HSP70-BINDING PROTEIN 1"/>
    <property type="match status" value="1"/>
</dbReference>
<dbReference type="EMBL" id="CAHR02000137">
    <property type="protein sequence ID" value="CCG83313.1"/>
    <property type="molecule type" value="Genomic_DNA"/>
</dbReference>
<dbReference type="PANTHER" id="PTHR19316">
    <property type="entry name" value="PROTEIN FOLDING REGULATOR"/>
    <property type="match status" value="1"/>
</dbReference>
<dbReference type="OrthoDB" id="10250458at2759"/>
<comment type="similarity">
    <text evidence="1">Belongs to the FES1 family.</text>
</comment>
<dbReference type="InterPro" id="IPR016024">
    <property type="entry name" value="ARM-type_fold"/>
</dbReference>
<dbReference type="STRING" id="1097556.R4XIX0"/>
<organism evidence="4 5">
    <name type="scientific">Taphrina deformans (strain PYCC 5710 / ATCC 11124 / CBS 356.35 / IMI 108563 / JCM 9778 / NBRC 8474)</name>
    <name type="common">Peach leaf curl fungus</name>
    <name type="synonym">Lalaria deformans</name>
    <dbReference type="NCBI Taxonomy" id="1097556"/>
    <lineage>
        <taxon>Eukaryota</taxon>
        <taxon>Fungi</taxon>
        <taxon>Dikarya</taxon>
        <taxon>Ascomycota</taxon>
        <taxon>Taphrinomycotina</taxon>
        <taxon>Taphrinomycetes</taxon>
        <taxon>Taphrinales</taxon>
        <taxon>Taphrinaceae</taxon>
        <taxon>Taphrina</taxon>
    </lineage>
</organism>
<reference evidence="4 5" key="1">
    <citation type="journal article" date="2013" name="MBio">
        <title>Genome sequencing of the plant pathogen Taphrina deformans, the causal agent of peach leaf curl.</title>
        <authorList>
            <person name="Cisse O.H."/>
            <person name="Almeida J.M.G.C.F."/>
            <person name="Fonseca A."/>
            <person name="Kumar A.A."/>
            <person name="Salojaervi J."/>
            <person name="Overmyer K."/>
            <person name="Hauser P.M."/>
            <person name="Pagni M."/>
        </authorList>
    </citation>
    <scope>NUCLEOTIDE SEQUENCE [LARGE SCALE GENOMIC DNA]</scope>
    <source>
        <strain evidence="5">PYCC 5710 / ATCC 11124 / CBS 356.35 / IMI 108563 / JCM 9778 / NBRC 8474</strain>
    </source>
</reference>
<dbReference type="InterPro" id="IPR013918">
    <property type="entry name" value="Nucleotide_exch_fac_Fes1"/>
</dbReference>
<dbReference type="eggNOG" id="KOG2160">
    <property type="taxonomic scope" value="Eukaryota"/>
</dbReference>
<feature type="domain" description="Nucleotide exchange factor Fes1" evidence="3">
    <location>
        <begin position="7"/>
        <end position="86"/>
    </location>
</feature>
<comment type="caution">
    <text evidence="4">The sequence shown here is derived from an EMBL/GenBank/DDBJ whole genome shotgun (WGS) entry which is preliminary data.</text>
</comment>
<accession>R4XIX0</accession>
<evidence type="ECO:0000313" key="4">
    <source>
        <dbReference type="EMBL" id="CCG83313.1"/>
    </source>
</evidence>
<dbReference type="InterPro" id="IPR050693">
    <property type="entry name" value="Hsp70_NEF-Inhibitors"/>
</dbReference>
<sequence length="298" mass="32644">MSSKDKLKELLNYSTSLSSSTPQTSTTPGRKLDAAMLDELMGPDDAHLMLSSMTAIEATETSGEEREIAFENLEALVEQIDNAKNLQNLRLWQPVIAQLEKGDVTCRVGGCAVIATALQNNPVSQADFLTYGEGLAGLLRLFERDESVQVRRKALFGITAALRNCPAAQTRFEEIGGWIALSAFLDAVQDLNMLRRIVFYLGTLYASSVDLQDGSSAGVSESVKTGFPPKLVSLLGQPAVQDDEDLSEKLLYTLAQALKYDADVLNRELKDKLKGHAKMVKQRYGEEFYEGGELEGLL</sequence>
<evidence type="ECO:0000256" key="1">
    <source>
        <dbReference type="ARBA" id="ARBA00011045"/>
    </source>
</evidence>
<dbReference type="InterPro" id="IPR011989">
    <property type="entry name" value="ARM-like"/>
</dbReference>
<dbReference type="Gene3D" id="1.25.10.10">
    <property type="entry name" value="Leucine-rich Repeat Variant"/>
    <property type="match status" value="1"/>
</dbReference>
<gene>
    <name evidence="4" type="ORF">TAPDE_003514</name>
</gene>
<dbReference type="SUPFAM" id="SSF48371">
    <property type="entry name" value="ARM repeat"/>
    <property type="match status" value="1"/>
</dbReference>
<dbReference type="VEuPathDB" id="FungiDB:TAPDE_003514"/>
<dbReference type="GO" id="GO:0005783">
    <property type="term" value="C:endoplasmic reticulum"/>
    <property type="evidence" value="ECO:0007669"/>
    <property type="project" value="TreeGrafter"/>
</dbReference>
<dbReference type="AlphaFoldDB" id="R4XIX0"/>
<dbReference type="GO" id="GO:0000774">
    <property type="term" value="F:adenyl-nucleotide exchange factor activity"/>
    <property type="evidence" value="ECO:0007669"/>
    <property type="project" value="TreeGrafter"/>
</dbReference>
<evidence type="ECO:0000313" key="5">
    <source>
        <dbReference type="Proteomes" id="UP000013776"/>
    </source>
</evidence>
<keyword evidence="5" id="KW-1185">Reference proteome</keyword>
<name>R4XIX0_TAPDE</name>
<dbReference type="Proteomes" id="UP000013776">
    <property type="component" value="Unassembled WGS sequence"/>
</dbReference>
<evidence type="ECO:0000259" key="3">
    <source>
        <dbReference type="Pfam" id="PF08609"/>
    </source>
</evidence>